<keyword evidence="4" id="KW-1003">Cell membrane</keyword>
<keyword evidence="7 13" id="KW-0067">ATP-binding</keyword>
<dbReference type="Pfam" id="PF00005">
    <property type="entry name" value="ABC_tran"/>
    <property type="match status" value="1"/>
</dbReference>
<comment type="similarity">
    <text evidence="2">Belongs to the ABC transporter superfamily.</text>
</comment>
<dbReference type="InterPro" id="IPR003439">
    <property type="entry name" value="ABC_transporter-like_ATP-bd"/>
</dbReference>
<name>A0A061AAZ8_9MOLU</name>
<evidence type="ECO:0000313" key="13">
    <source>
        <dbReference type="EMBL" id="CDR31023.1"/>
    </source>
</evidence>
<dbReference type="Proteomes" id="UP000032434">
    <property type="component" value="Chromosome 1"/>
</dbReference>
<reference evidence="14" key="1">
    <citation type="submission" date="2014-05" db="EMBL/GenBank/DDBJ databases">
        <authorList>
            <person name="Kube M."/>
        </authorList>
    </citation>
    <scope>NUCLEOTIDE SEQUENCE [LARGE SCALE GENOMIC DNA]</scope>
</reference>
<dbReference type="PROSITE" id="PS00211">
    <property type="entry name" value="ABC_TRANSPORTER_1"/>
    <property type="match status" value="1"/>
</dbReference>
<feature type="transmembrane region" description="Helical" evidence="10">
    <location>
        <begin position="79"/>
        <end position="101"/>
    </location>
</feature>
<dbReference type="GO" id="GO:0016887">
    <property type="term" value="F:ATP hydrolysis activity"/>
    <property type="evidence" value="ECO:0007669"/>
    <property type="project" value="InterPro"/>
</dbReference>
<accession>A0A061AAZ8</accession>
<keyword evidence="5 10" id="KW-0812">Transmembrane</keyword>
<dbReference type="SMART" id="SM00382">
    <property type="entry name" value="AAA"/>
    <property type="match status" value="1"/>
</dbReference>
<dbReference type="InterPro" id="IPR003593">
    <property type="entry name" value="AAA+_ATPase"/>
</dbReference>
<protein>
    <submittedName>
        <fullName evidence="13">ABC transporter, permease/ATP-binding protein</fullName>
    </submittedName>
</protein>
<evidence type="ECO:0000256" key="4">
    <source>
        <dbReference type="ARBA" id="ARBA00022475"/>
    </source>
</evidence>
<dbReference type="RefSeq" id="WP_045749487.1">
    <property type="nucleotide sequence ID" value="NZ_FUZK01000001.1"/>
</dbReference>
<dbReference type="InterPro" id="IPR039421">
    <property type="entry name" value="Type_1_exporter"/>
</dbReference>
<dbReference type="GO" id="GO:0015421">
    <property type="term" value="F:ABC-type oligopeptide transporter activity"/>
    <property type="evidence" value="ECO:0007669"/>
    <property type="project" value="TreeGrafter"/>
</dbReference>
<dbReference type="AlphaFoldDB" id="A0A061AAZ8"/>
<dbReference type="PROSITE" id="PS50893">
    <property type="entry name" value="ABC_TRANSPORTER_2"/>
    <property type="match status" value="1"/>
</dbReference>
<evidence type="ECO:0000256" key="3">
    <source>
        <dbReference type="ARBA" id="ARBA00022448"/>
    </source>
</evidence>
<dbReference type="Gene3D" id="1.20.1560.10">
    <property type="entry name" value="ABC transporter type 1, transmembrane domain"/>
    <property type="match status" value="1"/>
</dbReference>
<dbReference type="Pfam" id="PF00664">
    <property type="entry name" value="ABC_membrane"/>
    <property type="match status" value="1"/>
</dbReference>
<evidence type="ECO:0000259" key="12">
    <source>
        <dbReference type="PROSITE" id="PS50929"/>
    </source>
</evidence>
<dbReference type="CDD" id="cd03254">
    <property type="entry name" value="ABCC_Glucan_exporter_like"/>
    <property type="match status" value="1"/>
</dbReference>
<dbReference type="EMBL" id="LK028559">
    <property type="protein sequence ID" value="CDR31023.1"/>
    <property type="molecule type" value="Genomic_DNA"/>
</dbReference>
<dbReference type="FunFam" id="1.20.1560.10:FF:000011">
    <property type="entry name" value="Multidrug ABC transporter ATP-binding protein"/>
    <property type="match status" value="1"/>
</dbReference>
<evidence type="ECO:0000256" key="2">
    <source>
        <dbReference type="ARBA" id="ARBA00005417"/>
    </source>
</evidence>
<evidence type="ECO:0000256" key="10">
    <source>
        <dbReference type="SAM" id="Phobius"/>
    </source>
</evidence>
<gene>
    <name evidence="13" type="ORF">Aocu_09500</name>
</gene>
<dbReference type="STRING" id="35623.Aocu_09500"/>
<keyword evidence="3" id="KW-0813">Transport</keyword>
<dbReference type="Gene3D" id="3.40.50.300">
    <property type="entry name" value="P-loop containing nucleotide triphosphate hydrolases"/>
    <property type="match status" value="1"/>
</dbReference>
<dbReference type="PANTHER" id="PTHR43394">
    <property type="entry name" value="ATP-DEPENDENT PERMEASE MDL1, MITOCHONDRIAL"/>
    <property type="match status" value="1"/>
</dbReference>
<dbReference type="PANTHER" id="PTHR43394:SF1">
    <property type="entry name" value="ATP-BINDING CASSETTE SUB-FAMILY B MEMBER 10, MITOCHONDRIAL"/>
    <property type="match status" value="1"/>
</dbReference>
<organism evidence="13 14">
    <name type="scientific">Acholeplasma oculi</name>
    <dbReference type="NCBI Taxonomy" id="35623"/>
    <lineage>
        <taxon>Bacteria</taxon>
        <taxon>Bacillati</taxon>
        <taxon>Mycoplasmatota</taxon>
        <taxon>Mollicutes</taxon>
        <taxon>Acholeplasmatales</taxon>
        <taxon>Acholeplasmataceae</taxon>
        <taxon>Acholeplasma</taxon>
    </lineage>
</organism>
<keyword evidence="9 10" id="KW-0472">Membrane</keyword>
<dbReference type="FunFam" id="3.40.50.300:FF:000287">
    <property type="entry name" value="Multidrug ABC transporter ATP-binding protein"/>
    <property type="match status" value="1"/>
</dbReference>
<keyword evidence="6" id="KW-0547">Nucleotide-binding</keyword>
<evidence type="ECO:0000256" key="5">
    <source>
        <dbReference type="ARBA" id="ARBA00022692"/>
    </source>
</evidence>
<dbReference type="SUPFAM" id="SSF90123">
    <property type="entry name" value="ABC transporter transmembrane region"/>
    <property type="match status" value="1"/>
</dbReference>
<keyword evidence="8 10" id="KW-1133">Transmembrane helix</keyword>
<evidence type="ECO:0000256" key="9">
    <source>
        <dbReference type="ARBA" id="ARBA00023136"/>
    </source>
</evidence>
<feature type="domain" description="ABC transmembrane type-1" evidence="12">
    <location>
        <begin position="39"/>
        <end position="326"/>
    </location>
</feature>
<dbReference type="PROSITE" id="PS50929">
    <property type="entry name" value="ABC_TM1F"/>
    <property type="match status" value="1"/>
</dbReference>
<comment type="subcellular location">
    <subcellularLocation>
        <location evidence="1">Cell membrane</location>
        <topology evidence="1">Multi-pass membrane protein</topology>
    </subcellularLocation>
</comment>
<feature type="transmembrane region" description="Helical" evidence="10">
    <location>
        <begin position="185"/>
        <end position="205"/>
    </location>
</feature>
<evidence type="ECO:0000256" key="1">
    <source>
        <dbReference type="ARBA" id="ARBA00004651"/>
    </source>
</evidence>
<evidence type="ECO:0000313" key="14">
    <source>
        <dbReference type="Proteomes" id="UP000032434"/>
    </source>
</evidence>
<dbReference type="InterPro" id="IPR011527">
    <property type="entry name" value="ABC1_TM_dom"/>
</dbReference>
<evidence type="ECO:0000256" key="8">
    <source>
        <dbReference type="ARBA" id="ARBA00022989"/>
    </source>
</evidence>
<feature type="transmembrane region" description="Helical" evidence="10">
    <location>
        <begin position="280"/>
        <end position="306"/>
    </location>
</feature>
<evidence type="ECO:0000259" key="11">
    <source>
        <dbReference type="PROSITE" id="PS50893"/>
    </source>
</evidence>
<sequence>MNRGGVKRGRNDGSEVPKNRKVTIKRLWYYLSYYKKRLIIGIILTILSNALSLIGPYLTGQMINEMSVFNEGIDINFNQIFILGSLMIGFYLISALMNYYLSIALVKMSQSVVYKLRMDLFNKMTTVKVGYFDDNQTGDIISRMSYDIDSIATSLSADLMNVITSTITLVVSFVMMIIVSPLLLLIYFITIPLSFLITTLLSRVIKRRLRIRNTKLGELNGFSEEMISGQKTIQSYVQEDSIFEKYQEHNLDAAKKSYEAGYYSTVTGPSVNFINNFGTALVGTAGAILVVFGRIMIGDLSAFMLYSKRFSGPINQLSNLVADIQSALAAAERIFFVLDQDNEKKDIDGAKSRGIKTGLVEFEKVSFGYNANKMVLKNVSFQAKPGQTVAIVGETGAGKTTLVNLLMRFYEVNEGTIRIDHIPIDKFQRRYYRKSFSMVLQDTWIFKGTVLENIMYGNDNVTFDDVVSAAKKARIHHYIEHLPNGYYTELSDDGVNISKGQKQLIVIARAMLSHSQLLILDEATSNVDTYTEVNIQEAMRNLMKNKTSFVIAHRLSTIKNADLILLMSKGNIVEQGTHESLMSQKGQYYNLFMSQFA</sequence>
<feature type="transmembrane region" description="Helical" evidence="10">
    <location>
        <begin position="38"/>
        <end position="59"/>
    </location>
</feature>
<dbReference type="CDD" id="cd18547">
    <property type="entry name" value="ABC_6TM_Tm288_like"/>
    <property type="match status" value="1"/>
</dbReference>
<feature type="transmembrane region" description="Helical" evidence="10">
    <location>
        <begin position="159"/>
        <end position="179"/>
    </location>
</feature>
<dbReference type="InParanoid" id="A0A061AAZ8"/>
<dbReference type="OrthoDB" id="383768at2"/>
<dbReference type="InterPro" id="IPR017871">
    <property type="entry name" value="ABC_transporter-like_CS"/>
</dbReference>
<evidence type="ECO:0000256" key="6">
    <source>
        <dbReference type="ARBA" id="ARBA00022741"/>
    </source>
</evidence>
<dbReference type="HOGENOM" id="CLU_000604_84_3_14"/>
<evidence type="ECO:0000256" key="7">
    <source>
        <dbReference type="ARBA" id="ARBA00022840"/>
    </source>
</evidence>
<dbReference type="KEGG" id="aoc:Aocu_09500"/>
<dbReference type="PATRIC" id="fig|35623.3.peg.949"/>
<keyword evidence="14" id="KW-1185">Reference proteome</keyword>
<dbReference type="GO" id="GO:0005524">
    <property type="term" value="F:ATP binding"/>
    <property type="evidence" value="ECO:0007669"/>
    <property type="project" value="UniProtKB-KW"/>
</dbReference>
<feature type="domain" description="ABC transporter" evidence="11">
    <location>
        <begin position="360"/>
        <end position="594"/>
    </location>
</feature>
<dbReference type="InterPro" id="IPR036640">
    <property type="entry name" value="ABC1_TM_sf"/>
</dbReference>
<dbReference type="InterPro" id="IPR027417">
    <property type="entry name" value="P-loop_NTPase"/>
</dbReference>
<dbReference type="GO" id="GO:0005886">
    <property type="term" value="C:plasma membrane"/>
    <property type="evidence" value="ECO:0007669"/>
    <property type="project" value="UniProtKB-SubCell"/>
</dbReference>
<proteinExistence type="inferred from homology"/>
<dbReference type="SUPFAM" id="SSF52540">
    <property type="entry name" value="P-loop containing nucleoside triphosphate hydrolases"/>
    <property type="match status" value="1"/>
</dbReference>